<reference evidence="1" key="1">
    <citation type="journal article" date="2014" name="Front. Microbiol.">
        <title>High frequency of phylogenetically diverse reductive dehalogenase-homologous genes in deep subseafloor sedimentary metagenomes.</title>
        <authorList>
            <person name="Kawai M."/>
            <person name="Futagami T."/>
            <person name="Toyoda A."/>
            <person name="Takaki Y."/>
            <person name="Nishi S."/>
            <person name="Hori S."/>
            <person name="Arai W."/>
            <person name="Tsubouchi T."/>
            <person name="Morono Y."/>
            <person name="Uchiyama I."/>
            <person name="Ito T."/>
            <person name="Fujiyama A."/>
            <person name="Inagaki F."/>
            <person name="Takami H."/>
        </authorList>
    </citation>
    <scope>NUCLEOTIDE SEQUENCE</scope>
    <source>
        <strain evidence="1">Expedition CK06-06</strain>
    </source>
</reference>
<proteinExistence type="predicted"/>
<gene>
    <name evidence="1" type="ORF">S01H1_25635</name>
</gene>
<dbReference type="Gene3D" id="3.40.50.1010">
    <property type="entry name" value="5'-nuclease"/>
    <property type="match status" value="1"/>
</dbReference>
<comment type="caution">
    <text evidence="1">The sequence shown here is derived from an EMBL/GenBank/DDBJ whole genome shotgun (WGS) entry which is preliminary data.</text>
</comment>
<organism evidence="1">
    <name type="scientific">marine sediment metagenome</name>
    <dbReference type="NCBI Taxonomy" id="412755"/>
    <lineage>
        <taxon>unclassified sequences</taxon>
        <taxon>metagenomes</taxon>
        <taxon>ecological metagenomes</taxon>
    </lineage>
</organism>
<evidence type="ECO:0000313" key="1">
    <source>
        <dbReference type="EMBL" id="GAF91123.1"/>
    </source>
</evidence>
<dbReference type="EMBL" id="BARS01015497">
    <property type="protein sequence ID" value="GAF91123.1"/>
    <property type="molecule type" value="Genomic_DNA"/>
</dbReference>
<evidence type="ECO:0008006" key="2">
    <source>
        <dbReference type="Google" id="ProtNLM"/>
    </source>
</evidence>
<dbReference type="AlphaFoldDB" id="X0TCA0"/>
<name>X0TCA0_9ZZZZ</name>
<protein>
    <recommendedName>
        <fullName evidence="2">VapC9 PIN-like domain-containing protein</fullName>
    </recommendedName>
</protein>
<feature type="non-terminal residue" evidence="1">
    <location>
        <position position="1"/>
    </location>
</feature>
<sequence length="38" mass="4610">NQLIFLATNDSILRKKAREFGLNTIFLRQKKYLSFERH</sequence>
<accession>X0TCA0</accession>